<keyword evidence="3" id="KW-1185">Reference proteome</keyword>
<dbReference type="Gene3D" id="1.10.10.10">
    <property type="entry name" value="Winged helix-like DNA-binding domain superfamily/Winged helix DNA-binding domain"/>
    <property type="match status" value="1"/>
</dbReference>
<dbReference type="GO" id="GO:0003677">
    <property type="term" value="F:DNA binding"/>
    <property type="evidence" value="ECO:0007669"/>
    <property type="project" value="UniProtKB-KW"/>
</dbReference>
<dbReference type="GO" id="GO:0003700">
    <property type="term" value="F:DNA-binding transcription factor activity"/>
    <property type="evidence" value="ECO:0007669"/>
    <property type="project" value="InterPro"/>
</dbReference>
<proteinExistence type="predicted"/>
<dbReference type="InterPro" id="IPR036388">
    <property type="entry name" value="WH-like_DNA-bd_sf"/>
</dbReference>
<dbReference type="PROSITE" id="PS50995">
    <property type="entry name" value="HTH_MARR_2"/>
    <property type="match status" value="1"/>
</dbReference>
<accession>A0A1H1I5Z2</accession>
<dbReference type="OrthoDB" id="7774677at2"/>
<dbReference type="InterPro" id="IPR036390">
    <property type="entry name" value="WH_DNA-bd_sf"/>
</dbReference>
<dbReference type="STRING" id="35622.SAMN04489764_5243"/>
<evidence type="ECO:0000313" key="3">
    <source>
        <dbReference type="Proteomes" id="UP000217103"/>
    </source>
</evidence>
<gene>
    <name evidence="2" type="ORF">SAMN04489764_5243</name>
</gene>
<evidence type="ECO:0000259" key="1">
    <source>
        <dbReference type="PROSITE" id="PS50995"/>
    </source>
</evidence>
<dbReference type="EMBL" id="FNKK01000002">
    <property type="protein sequence ID" value="SDR33060.1"/>
    <property type="molecule type" value="Genomic_DNA"/>
</dbReference>
<name>A0A1H1I5Z2_9ACTN</name>
<dbReference type="SMART" id="SM00347">
    <property type="entry name" value="HTH_MARR"/>
    <property type="match status" value="1"/>
</dbReference>
<dbReference type="AlphaFoldDB" id="A0A1H1I5Z2"/>
<sequence length="173" mass="19073">MEHESAPAALIDVALFRLRRVWARPLRPRNVGEPERPVQMSTIMVIGAVHRLSQESSEVTVGAVAEYMDVDPSTASRLVNDAIATGFVAREPSRIDARRVRLVLTDQGRAVREAVTRERRAHIERLVSSWEPAERETFALLLTRFAEASAACPVDPARIDRAIAEAVKAASAP</sequence>
<reference evidence="2 3" key="1">
    <citation type="submission" date="2016-10" db="EMBL/GenBank/DDBJ databases">
        <authorList>
            <person name="de Groot N.N."/>
        </authorList>
    </citation>
    <scope>NUCLEOTIDE SEQUENCE [LARGE SCALE GENOMIC DNA]</scope>
    <source>
        <strain evidence="2 3">DSM 43794</strain>
    </source>
</reference>
<keyword evidence="2" id="KW-0238">DNA-binding</keyword>
<dbReference type="PANTHER" id="PTHR33164">
    <property type="entry name" value="TRANSCRIPTIONAL REGULATOR, MARR FAMILY"/>
    <property type="match status" value="1"/>
</dbReference>
<dbReference type="RefSeq" id="WP_093262803.1">
    <property type="nucleotide sequence ID" value="NZ_FNKK01000002.1"/>
</dbReference>
<dbReference type="PANTHER" id="PTHR33164:SF57">
    <property type="entry name" value="MARR-FAMILY TRANSCRIPTIONAL REGULATOR"/>
    <property type="match status" value="1"/>
</dbReference>
<dbReference type="InterPro" id="IPR039422">
    <property type="entry name" value="MarR/SlyA-like"/>
</dbReference>
<feature type="domain" description="HTH marR-type" evidence="1">
    <location>
        <begin position="8"/>
        <end position="147"/>
    </location>
</feature>
<dbReference type="GO" id="GO:0006950">
    <property type="term" value="P:response to stress"/>
    <property type="evidence" value="ECO:0007669"/>
    <property type="project" value="TreeGrafter"/>
</dbReference>
<organism evidence="2 3">
    <name type="scientific">Thermostaphylospora chromogena</name>
    <dbReference type="NCBI Taxonomy" id="35622"/>
    <lineage>
        <taxon>Bacteria</taxon>
        <taxon>Bacillati</taxon>
        <taxon>Actinomycetota</taxon>
        <taxon>Actinomycetes</taxon>
        <taxon>Streptosporangiales</taxon>
        <taxon>Thermomonosporaceae</taxon>
        <taxon>Thermostaphylospora</taxon>
    </lineage>
</organism>
<dbReference type="Proteomes" id="UP000217103">
    <property type="component" value="Unassembled WGS sequence"/>
</dbReference>
<dbReference type="Pfam" id="PF12802">
    <property type="entry name" value="MarR_2"/>
    <property type="match status" value="1"/>
</dbReference>
<protein>
    <submittedName>
        <fullName evidence="2">DNA-binding transcriptional regulator, MarR family</fullName>
    </submittedName>
</protein>
<dbReference type="InterPro" id="IPR000835">
    <property type="entry name" value="HTH_MarR-typ"/>
</dbReference>
<evidence type="ECO:0000313" key="2">
    <source>
        <dbReference type="EMBL" id="SDR33060.1"/>
    </source>
</evidence>
<dbReference type="SUPFAM" id="SSF46785">
    <property type="entry name" value="Winged helix' DNA-binding domain"/>
    <property type="match status" value="1"/>
</dbReference>